<accession>A0A314Z1D7</accession>
<gene>
    <name evidence="2" type="ORF">Pyn_17229</name>
</gene>
<keyword evidence="2" id="KW-0645">Protease</keyword>
<reference evidence="2 3" key="1">
    <citation type="submission" date="2018-02" db="EMBL/GenBank/DDBJ databases">
        <title>Draft genome of wild Prunus yedoensis var. nudiflora.</title>
        <authorList>
            <person name="Baek S."/>
            <person name="Kim J.-H."/>
            <person name="Choi K."/>
            <person name="Kim G.-B."/>
            <person name="Cho A."/>
            <person name="Jang H."/>
            <person name="Shin C.-H."/>
            <person name="Yu H.-J."/>
            <person name="Mun J.-H."/>
        </authorList>
    </citation>
    <scope>NUCLEOTIDE SEQUENCE [LARGE SCALE GENOMIC DNA]</scope>
    <source>
        <strain evidence="3">cv. Jeju island</strain>
        <tissue evidence="2">Leaf</tissue>
    </source>
</reference>
<comment type="caution">
    <text evidence="2">The sequence shown here is derived from an EMBL/GenBank/DDBJ whole genome shotgun (WGS) entry which is preliminary data.</text>
</comment>
<evidence type="ECO:0000313" key="2">
    <source>
        <dbReference type="EMBL" id="PQQ10958.1"/>
    </source>
</evidence>
<protein>
    <submittedName>
        <fullName evidence="2">Serine carboxypeptidase-like</fullName>
    </submittedName>
</protein>
<keyword evidence="2" id="KW-0121">Carboxypeptidase</keyword>
<keyword evidence="3" id="KW-1185">Reference proteome</keyword>
<evidence type="ECO:0000256" key="1">
    <source>
        <dbReference type="SAM" id="MobiDB-lite"/>
    </source>
</evidence>
<organism evidence="2 3">
    <name type="scientific">Prunus yedoensis var. nudiflora</name>
    <dbReference type="NCBI Taxonomy" id="2094558"/>
    <lineage>
        <taxon>Eukaryota</taxon>
        <taxon>Viridiplantae</taxon>
        <taxon>Streptophyta</taxon>
        <taxon>Embryophyta</taxon>
        <taxon>Tracheophyta</taxon>
        <taxon>Spermatophyta</taxon>
        <taxon>Magnoliopsida</taxon>
        <taxon>eudicotyledons</taxon>
        <taxon>Gunneridae</taxon>
        <taxon>Pentapetalae</taxon>
        <taxon>rosids</taxon>
        <taxon>fabids</taxon>
        <taxon>Rosales</taxon>
        <taxon>Rosaceae</taxon>
        <taxon>Amygdaloideae</taxon>
        <taxon>Amygdaleae</taxon>
        <taxon>Prunus</taxon>
    </lineage>
</organism>
<feature type="region of interest" description="Disordered" evidence="1">
    <location>
        <begin position="1"/>
        <end position="21"/>
    </location>
</feature>
<dbReference type="OrthoDB" id="1736703at2759"/>
<name>A0A314Z1D7_PRUYE</name>
<dbReference type="GO" id="GO:0004180">
    <property type="term" value="F:carboxypeptidase activity"/>
    <property type="evidence" value="ECO:0007669"/>
    <property type="project" value="UniProtKB-KW"/>
</dbReference>
<dbReference type="EMBL" id="PJQY01000439">
    <property type="protein sequence ID" value="PQQ10958.1"/>
    <property type="molecule type" value="Genomic_DNA"/>
</dbReference>
<keyword evidence="2" id="KW-0378">Hydrolase</keyword>
<evidence type="ECO:0000313" key="3">
    <source>
        <dbReference type="Proteomes" id="UP000250321"/>
    </source>
</evidence>
<dbReference type="AlphaFoldDB" id="A0A314Z1D7"/>
<sequence length="104" mass="11293">MPSASSGDELGSTDRPTSSFPSVHAKELIKAFNLFPKEDINIIDSPDSSIFHDSPRLVEKRFNLPNLVGFGVSLEDLGHWPATLRSSILMPPGIVACLEMLQAS</sequence>
<proteinExistence type="predicted"/>
<dbReference type="Proteomes" id="UP000250321">
    <property type="component" value="Unassembled WGS sequence"/>
</dbReference>